<dbReference type="OrthoDB" id="413582at2759"/>
<feature type="domain" description="Protein kinase" evidence="4">
    <location>
        <begin position="7"/>
        <end position="334"/>
    </location>
</feature>
<dbReference type="PANTHER" id="PTHR24056:SF508">
    <property type="entry name" value="CYCLIN-DEPENDENT KINASE 10"/>
    <property type="match status" value="1"/>
</dbReference>
<gene>
    <name evidence="5" type="ORF">BRENAR_LOCUS834</name>
</gene>
<dbReference type="InterPro" id="IPR000719">
    <property type="entry name" value="Prot_kinase_dom"/>
</dbReference>
<dbReference type="GO" id="GO:0005524">
    <property type="term" value="F:ATP binding"/>
    <property type="evidence" value="ECO:0007669"/>
    <property type="project" value="UniProtKB-UniRule"/>
</dbReference>
<evidence type="ECO:0000313" key="5">
    <source>
        <dbReference type="EMBL" id="VEU20099.1"/>
    </source>
</evidence>
<keyword evidence="2 3" id="KW-0067">ATP-binding</keyword>
<dbReference type="SUPFAM" id="SSF56112">
    <property type="entry name" value="Protein kinase-like (PK-like)"/>
    <property type="match status" value="1"/>
</dbReference>
<dbReference type="PROSITE" id="PS00107">
    <property type="entry name" value="PROTEIN_KINASE_ATP"/>
    <property type="match status" value="1"/>
</dbReference>
<dbReference type="InterPro" id="IPR011009">
    <property type="entry name" value="Kinase-like_dom_sf"/>
</dbReference>
<protein>
    <submittedName>
        <fullName evidence="5">DEKNAAC100944</fullName>
    </submittedName>
</protein>
<dbReference type="Proteomes" id="UP000290900">
    <property type="component" value="Unassembled WGS sequence"/>
</dbReference>
<evidence type="ECO:0000256" key="1">
    <source>
        <dbReference type="ARBA" id="ARBA00022741"/>
    </source>
</evidence>
<organism evidence="5 6">
    <name type="scientific">Brettanomyces naardenensis</name>
    <name type="common">Yeast</name>
    <dbReference type="NCBI Taxonomy" id="13370"/>
    <lineage>
        <taxon>Eukaryota</taxon>
        <taxon>Fungi</taxon>
        <taxon>Dikarya</taxon>
        <taxon>Ascomycota</taxon>
        <taxon>Saccharomycotina</taxon>
        <taxon>Pichiomycetes</taxon>
        <taxon>Pichiales</taxon>
        <taxon>Pichiaceae</taxon>
        <taxon>Brettanomyces</taxon>
    </lineage>
</organism>
<evidence type="ECO:0000256" key="2">
    <source>
        <dbReference type="ARBA" id="ARBA00022840"/>
    </source>
</evidence>
<dbReference type="GO" id="GO:0007346">
    <property type="term" value="P:regulation of mitotic cell cycle"/>
    <property type="evidence" value="ECO:0007669"/>
    <property type="project" value="TreeGrafter"/>
</dbReference>
<dbReference type="Gene3D" id="3.30.200.20">
    <property type="entry name" value="Phosphorylase Kinase, domain 1"/>
    <property type="match status" value="1"/>
</dbReference>
<keyword evidence="1 3" id="KW-0547">Nucleotide-binding</keyword>
<dbReference type="GO" id="GO:0030447">
    <property type="term" value="P:filamentous growth"/>
    <property type="evidence" value="ECO:0007669"/>
    <property type="project" value="UniProtKB-ARBA"/>
</dbReference>
<dbReference type="InParanoid" id="A0A448YGR6"/>
<dbReference type="GO" id="GO:0005634">
    <property type="term" value="C:nucleus"/>
    <property type="evidence" value="ECO:0007669"/>
    <property type="project" value="TreeGrafter"/>
</dbReference>
<feature type="binding site" evidence="3">
    <location>
        <position position="39"/>
    </location>
    <ligand>
        <name>ATP</name>
        <dbReference type="ChEBI" id="CHEBI:30616"/>
    </ligand>
</feature>
<accession>A0A448YGR6</accession>
<evidence type="ECO:0000313" key="6">
    <source>
        <dbReference type="Proteomes" id="UP000290900"/>
    </source>
</evidence>
<dbReference type="Pfam" id="PF00069">
    <property type="entry name" value="Pkinase"/>
    <property type="match status" value="1"/>
</dbReference>
<dbReference type="InterPro" id="IPR050108">
    <property type="entry name" value="CDK"/>
</dbReference>
<dbReference type="Gene3D" id="1.10.510.10">
    <property type="entry name" value="Transferase(Phosphotransferase) domain 1"/>
    <property type="match status" value="1"/>
</dbReference>
<name>A0A448YGR6_BRENA</name>
<dbReference type="STRING" id="13370.A0A448YGR6"/>
<dbReference type="AlphaFoldDB" id="A0A448YGR6"/>
<dbReference type="FunCoup" id="A0A448YGR6">
    <property type="interactions" value="242"/>
</dbReference>
<evidence type="ECO:0000256" key="3">
    <source>
        <dbReference type="PROSITE-ProRule" id="PRU10141"/>
    </source>
</evidence>
<dbReference type="GO" id="GO:0004674">
    <property type="term" value="F:protein serine/threonine kinase activity"/>
    <property type="evidence" value="ECO:0007669"/>
    <property type="project" value="TreeGrafter"/>
</dbReference>
<reference evidence="5 6" key="1">
    <citation type="submission" date="2018-12" db="EMBL/GenBank/DDBJ databases">
        <authorList>
            <person name="Tiukova I."/>
            <person name="Dainat J."/>
        </authorList>
    </citation>
    <scope>NUCLEOTIDE SEQUENCE [LARGE SCALE GENOMIC DNA]</scope>
</reference>
<dbReference type="PROSITE" id="PS50011">
    <property type="entry name" value="PROTEIN_KINASE_DOM"/>
    <property type="match status" value="1"/>
</dbReference>
<proteinExistence type="predicted"/>
<dbReference type="EMBL" id="CAACVR010000002">
    <property type="protein sequence ID" value="VEU20099.1"/>
    <property type="molecule type" value="Genomic_DNA"/>
</dbReference>
<keyword evidence="6" id="KW-1185">Reference proteome</keyword>
<dbReference type="PANTHER" id="PTHR24056">
    <property type="entry name" value="CELL DIVISION PROTEIN KINASE"/>
    <property type="match status" value="1"/>
</dbReference>
<dbReference type="InterPro" id="IPR017441">
    <property type="entry name" value="Protein_kinase_ATP_BS"/>
</dbReference>
<sequence>MPQRFGFRVLKRLGGGRFSDVYEVGDAQQPLSAKRYALKVVELDAERPPHNARNEVSIMGKLKIHKGEGYSVNVVKLLAEFTNPMEIGLMLPLYKAALHDVVSHHCRVRTRFNLDGSTSKVVRNELTVDDIRHLVVGLLDGLAFIHSCGIIHRDIHPSNIMFKDIDSLDPVIIDFGISYDEPDNNGLEAPELKFTDIATGYYKAPELLLSVRNYGTGVDVWSMAIVMALLCSEGGTTPFDKDAAHSDLALLSNIVRVFGSPPKDWEDCKGSRSFAAMNEHFFASEPLPIDKVLPKVATVDKRMVKVFRGMTKYPSKERWSAIEARKGLIDPEEH</sequence>
<evidence type="ECO:0000259" key="4">
    <source>
        <dbReference type="PROSITE" id="PS50011"/>
    </source>
</evidence>